<protein>
    <submittedName>
        <fullName evidence="1">Uncharacterized protein</fullName>
    </submittedName>
</protein>
<comment type="caution">
    <text evidence="1">The sequence shown here is derived from an EMBL/GenBank/DDBJ whole genome shotgun (WGS) entry which is preliminary data.</text>
</comment>
<evidence type="ECO:0000313" key="2">
    <source>
        <dbReference type="Proteomes" id="UP000829720"/>
    </source>
</evidence>
<accession>A0A8T3D4I3</accession>
<sequence>MEQLIRRMTGRLHCLQLSNDFFFFLKKTSLNFKYLTFLFIWDHWGNHYYPLLCLTLLFGHRLSNTEVQDCWMLHFMGRVVGGKY</sequence>
<name>A0A8T3D4I3_9TELE</name>
<evidence type="ECO:0000313" key="1">
    <source>
        <dbReference type="EMBL" id="KAI1890910.1"/>
    </source>
</evidence>
<organism evidence="1 2">
    <name type="scientific">Albula goreensis</name>
    <dbReference type="NCBI Taxonomy" id="1534307"/>
    <lineage>
        <taxon>Eukaryota</taxon>
        <taxon>Metazoa</taxon>
        <taxon>Chordata</taxon>
        <taxon>Craniata</taxon>
        <taxon>Vertebrata</taxon>
        <taxon>Euteleostomi</taxon>
        <taxon>Actinopterygii</taxon>
        <taxon>Neopterygii</taxon>
        <taxon>Teleostei</taxon>
        <taxon>Albuliformes</taxon>
        <taxon>Albulidae</taxon>
        <taxon>Albula</taxon>
    </lineage>
</organism>
<proteinExistence type="predicted"/>
<keyword evidence="2" id="KW-1185">Reference proteome</keyword>
<dbReference type="AlphaFoldDB" id="A0A8T3D4I3"/>
<dbReference type="Proteomes" id="UP000829720">
    <property type="component" value="Unassembled WGS sequence"/>
</dbReference>
<gene>
    <name evidence="1" type="ORF">AGOR_G00158460</name>
</gene>
<dbReference type="EMBL" id="JAERUA010000014">
    <property type="protein sequence ID" value="KAI1890910.1"/>
    <property type="molecule type" value="Genomic_DNA"/>
</dbReference>
<reference evidence="1" key="1">
    <citation type="submission" date="2021-01" db="EMBL/GenBank/DDBJ databases">
        <authorList>
            <person name="Zahm M."/>
            <person name="Roques C."/>
            <person name="Cabau C."/>
            <person name="Klopp C."/>
            <person name="Donnadieu C."/>
            <person name="Jouanno E."/>
            <person name="Lampietro C."/>
            <person name="Louis A."/>
            <person name="Herpin A."/>
            <person name="Echchiki A."/>
            <person name="Berthelot C."/>
            <person name="Parey E."/>
            <person name="Roest-Crollius H."/>
            <person name="Braasch I."/>
            <person name="Postlethwait J."/>
            <person name="Bobe J."/>
            <person name="Montfort J."/>
            <person name="Bouchez O."/>
            <person name="Begum T."/>
            <person name="Mejri S."/>
            <person name="Adams A."/>
            <person name="Chen W.-J."/>
            <person name="Guiguen Y."/>
        </authorList>
    </citation>
    <scope>NUCLEOTIDE SEQUENCE</scope>
    <source>
        <tissue evidence="1">Blood</tissue>
    </source>
</reference>